<evidence type="ECO:0000313" key="1">
    <source>
        <dbReference type="EMBL" id="NTS64040.1"/>
    </source>
</evidence>
<protein>
    <submittedName>
        <fullName evidence="1">Uncharacterized protein</fullName>
    </submittedName>
</protein>
<dbReference type="EMBL" id="JABULH010000001">
    <property type="protein sequence ID" value="NTS64040.1"/>
    <property type="molecule type" value="Genomic_DNA"/>
</dbReference>
<dbReference type="RefSeq" id="WP_174192108.1">
    <property type="nucleotide sequence ID" value="NZ_JABULH010000001.1"/>
</dbReference>
<gene>
    <name evidence="1" type="ORF">HRV97_02550</name>
</gene>
<name>A0ABX2JCQ2_9SPHN</name>
<dbReference type="InterPro" id="IPR029058">
    <property type="entry name" value="AB_hydrolase_fold"/>
</dbReference>
<dbReference type="Proteomes" id="UP000621447">
    <property type="component" value="Unassembled WGS sequence"/>
</dbReference>
<reference evidence="1 2" key="1">
    <citation type="submission" date="2020-06" db="EMBL/GenBank/DDBJ databases">
        <title>Sphingomonas hominis sp. nov., a member of the Sphingomonas, isolated from the hair of a 22-year-old girl.</title>
        <authorList>
            <person name="Zhang D.-F."/>
            <person name="Cui X.-W."/>
        </authorList>
    </citation>
    <scope>NUCLEOTIDE SEQUENCE [LARGE SCALE GENOMIC DNA]</scope>
    <source>
        <strain evidence="1 2">HHU CXW</strain>
    </source>
</reference>
<sequence length="199" mass="21106">MGPDTGPTILALPALFEEANRTRAILSGALRRLADAGWSVALPDLPGQGESLVPTDEADLVAWRTAATAAAEHLPQPIHVLAVRAGALVDTEIAAASRYYWSPMTGHELKRELTRLRELGHDEDYAGNDLSDALLAQLHGAEPTITAPLRVLRMDSDPRPADVRLPGAAPWRASEPPTDSSLAALLANDVAAWLTTCAG</sequence>
<accession>A0ABX2JCQ2</accession>
<evidence type="ECO:0000313" key="2">
    <source>
        <dbReference type="Proteomes" id="UP000621447"/>
    </source>
</evidence>
<comment type="caution">
    <text evidence="1">The sequence shown here is derived from an EMBL/GenBank/DDBJ whole genome shotgun (WGS) entry which is preliminary data.</text>
</comment>
<dbReference type="SUPFAM" id="SSF53474">
    <property type="entry name" value="alpha/beta-Hydrolases"/>
    <property type="match status" value="1"/>
</dbReference>
<dbReference type="Gene3D" id="3.40.50.1820">
    <property type="entry name" value="alpha/beta hydrolase"/>
    <property type="match status" value="1"/>
</dbReference>
<organism evidence="1 2">
    <name type="scientific">Sphingomonas hominis</name>
    <dbReference type="NCBI Taxonomy" id="2741495"/>
    <lineage>
        <taxon>Bacteria</taxon>
        <taxon>Pseudomonadati</taxon>
        <taxon>Pseudomonadota</taxon>
        <taxon>Alphaproteobacteria</taxon>
        <taxon>Sphingomonadales</taxon>
        <taxon>Sphingomonadaceae</taxon>
        <taxon>Sphingomonas</taxon>
    </lineage>
</organism>
<keyword evidence="2" id="KW-1185">Reference proteome</keyword>
<proteinExistence type="predicted"/>